<evidence type="ECO:0000256" key="4">
    <source>
        <dbReference type="ARBA" id="ARBA00022679"/>
    </source>
</evidence>
<dbReference type="GO" id="GO:0005886">
    <property type="term" value="C:plasma membrane"/>
    <property type="evidence" value="ECO:0007669"/>
    <property type="project" value="UniProtKB-SubCell"/>
</dbReference>
<evidence type="ECO:0000256" key="3">
    <source>
        <dbReference type="ARBA" id="ARBA00022676"/>
    </source>
</evidence>
<evidence type="ECO:0000256" key="1">
    <source>
        <dbReference type="ARBA" id="ARBA00004651"/>
    </source>
</evidence>
<evidence type="ECO:0000256" key="6">
    <source>
        <dbReference type="ARBA" id="ARBA00022989"/>
    </source>
</evidence>
<dbReference type="GO" id="GO:0008610">
    <property type="term" value="P:lipid biosynthetic process"/>
    <property type="evidence" value="ECO:0007669"/>
    <property type="project" value="UniProtKB-ARBA"/>
</dbReference>
<proteinExistence type="predicted"/>
<feature type="transmembrane region" description="Helical" evidence="8">
    <location>
        <begin position="105"/>
        <end position="123"/>
    </location>
</feature>
<evidence type="ECO:0000256" key="7">
    <source>
        <dbReference type="ARBA" id="ARBA00023136"/>
    </source>
</evidence>
<comment type="subcellular location">
    <subcellularLocation>
        <location evidence="1">Cell membrane</location>
        <topology evidence="1">Multi-pass membrane protein</topology>
    </subcellularLocation>
</comment>
<protein>
    <submittedName>
        <fullName evidence="9">Unannotated protein</fullName>
    </submittedName>
</protein>
<feature type="transmembrane region" description="Helical" evidence="8">
    <location>
        <begin position="215"/>
        <end position="239"/>
    </location>
</feature>
<dbReference type="PANTHER" id="PTHR33908">
    <property type="entry name" value="MANNOSYLTRANSFERASE YKCB-RELATED"/>
    <property type="match status" value="1"/>
</dbReference>
<gene>
    <name evidence="9" type="ORF">UFOPK3974_00833</name>
</gene>
<keyword evidence="2" id="KW-1003">Cell membrane</keyword>
<evidence type="ECO:0000256" key="8">
    <source>
        <dbReference type="SAM" id="Phobius"/>
    </source>
</evidence>
<dbReference type="InterPro" id="IPR050297">
    <property type="entry name" value="LipidA_mod_glycosyltrf_83"/>
</dbReference>
<feature type="transmembrane region" description="Helical" evidence="8">
    <location>
        <begin position="130"/>
        <end position="149"/>
    </location>
</feature>
<sequence length="518" mass="55042">MEQIVNPTNNTPPDSRLIKPESGIRRLAALDLLGLALLAILLRLPAFFSSAPIGFDDGVYGLSANSMRSGYAPFRSVFSSQGPLFLPILRIADFVGFERINSPRVAALFAGVAITIATYLSAIRLTSRGAALLAAALVASSGVVLWTTGPITSDGVAGAFAVSTVAAALRFRSKPSMRLALTISLLAGAAVSTKSLLVIPAIAVAWLLVASTKQWISAALVPAIALCVLIASAIPWGLINVYEQSIAYHTTQPGSIDVLANLDKIATTIIHRDPPLLLLSLLCILVALLNAVLTARRNRGVGELALQQSSTRTILERLTSGDRFLWIWLGAALALLLAEQKLWNNHIAILAPPAALLIACHLPPWRVVAIALVLSIPLQISGMTQIYNPKPVSGDDAIALRSISRVGDSWALSDTPGLIWRAGSSTDPWFVDNSELRITTSNTALQITSKTLAAAASQARVCMVVITSERRWGSFADLPQRLRTIGYGKTESFNSGAPKTGAPNSGTLGVYERSCDYK</sequence>
<keyword evidence="3" id="KW-0328">Glycosyltransferase</keyword>
<feature type="transmembrane region" description="Helical" evidence="8">
    <location>
        <begin position="276"/>
        <end position="295"/>
    </location>
</feature>
<evidence type="ECO:0000313" key="9">
    <source>
        <dbReference type="EMBL" id="CAB4989135.1"/>
    </source>
</evidence>
<organism evidence="9">
    <name type="scientific">freshwater metagenome</name>
    <dbReference type="NCBI Taxonomy" id="449393"/>
    <lineage>
        <taxon>unclassified sequences</taxon>
        <taxon>metagenomes</taxon>
        <taxon>ecological metagenomes</taxon>
    </lineage>
</organism>
<dbReference type="PANTHER" id="PTHR33908:SF3">
    <property type="entry name" value="UNDECAPRENYL PHOSPHATE-ALPHA-4-AMINO-4-DEOXY-L-ARABINOSE ARABINOSYL TRANSFERASE"/>
    <property type="match status" value="1"/>
</dbReference>
<keyword evidence="5 8" id="KW-0812">Transmembrane</keyword>
<feature type="transmembrane region" description="Helical" evidence="8">
    <location>
        <begin position="155"/>
        <end position="171"/>
    </location>
</feature>
<keyword evidence="7 8" id="KW-0472">Membrane</keyword>
<dbReference type="EMBL" id="CAFBOR010000108">
    <property type="protein sequence ID" value="CAB4989135.1"/>
    <property type="molecule type" value="Genomic_DNA"/>
</dbReference>
<reference evidence="9" key="1">
    <citation type="submission" date="2020-05" db="EMBL/GenBank/DDBJ databases">
        <authorList>
            <person name="Chiriac C."/>
            <person name="Salcher M."/>
            <person name="Ghai R."/>
            <person name="Kavagutti S V."/>
        </authorList>
    </citation>
    <scope>NUCLEOTIDE SEQUENCE</scope>
</reference>
<keyword evidence="4" id="KW-0808">Transferase</keyword>
<keyword evidence="6 8" id="KW-1133">Transmembrane helix</keyword>
<accession>A0A6J7NA62</accession>
<dbReference type="GO" id="GO:0016763">
    <property type="term" value="F:pentosyltransferase activity"/>
    <property type="evidence" value="ECO:0007669"/>
    <property type="project" value="TreeGrafter"/>
</dbReference>
<evidence type="ECO:0000256" key="2">
    <source>
        <dbReference type="ARBA" id="ARBA00022475"/>
    </source>
</evidence>
<dbReference type="AlphaFoldDB" id="A0A6J7NA62"/>
<name>A0A6J7NA62_9ZZZZ</name>
<feature type="transmembrane region" description="Helical" evidence="8">
    <location>
        <begin position="27"/>
        <end position="48"/>
    </location>
</feature>
<evidence type="ECO:0000256" key="5">
    <source>
        <dbReference type="ARBA" id="ARBA00022692"/>
    </source>
</evidence>
<feature type="transmembrane region" description="Helical" evidence="8">
    <location>
        <begin position="183"/>
        <end position="209"/>
    </location>
</feature>
<dbReference type="GO" id="GO:0010041">
    <property type="term" value="P:response to iron(III) ion"/>
    <property type="evidence" value="ECO:0007669"/>
    <property type="project" value="TreeGrafter"/>
</dbReference>